<accession>A0ACC2S819</accession>
<sequence>MNKKESNEASTKLNSVSFLALFWFVSTCEQILVVVGGIFLVISGVSLIINIILTSLELDKVKDVLLGTKKFSKVMPEITETAMITVAVGLFMIMMMYAGPSLYMFAGERIVYRMRKAYIKSVLHMDMAWFDTLGAGEITTRLTSDIDKVCDGVGEKLALLIMDTGIVLGMICISFFFFVKMDGYVYLLIIICLVGLVVGNIYAQKLAILALGNTPLPAA</sequence>
<evidence type="ECO:0000313" key="1">
    <source>
        <dbReference type="EMBL" id="KAJ9058518.1"/>
    </source>
</evidence>
<protein>
    <submittedName>
        <fullName evidence="1">Uncharacterized protein</fullName>
    </submittedName>
</protein>
<dbReference type="Proteomes" id="UP001165960">
    <property type="component" value="Unassembled WGS sequence"/>
</dbReference>
<keyword evidence="2" id="KW-1185">Reference proteome</keyword>
<reference evidence="1" key="1">
    <citation type="submission" date="2022-04" db="EMBL/GenBank/DDBJ databases">
        <title>Genome of the entomopathogenic fungus Entomophthora muscae.</title>
        <authorList>
            <person name="Elya C."/>
            <person name="Lovett B.R."/>
            <person name="Lee E."/>
            <person name="Macias A.M."/>
            <person name="Hajek A.E."/>
            <person name="De Bivort B.L."/>
            <person name="Kasson M.T."/>
            <person name="De Fine Licht H.H."/>
            <person name="Stajich J.E."/>
        </authorList>
    </citation>
    <scope>NUCLEOTIDE SEQUENCE</scope>
    <source>
        <strain evidence="1">Berkeley</strain>
    </source>
</reference>
<dbReference type="EMBL" id="QTSX02005719">
    <property type="protein sequence ID" value="KAJ9058518.1"/>
    <property type="molecule type" value="Genomic_DNA"/>
</dbReference>
<gene>
    <name evidence="1" type="ORF">DSO57_1011458</name>
</gene>
<name>A0ACC2S819_9FUNG</name>
<organism evidence="1 2">
    <name type="scientific">Entomophthora muscae</name>
    <dbReference type="NCBI Taxonomy" id="34485"/>
    <lineage>
        <taxon>Eukaryota</taxon>
        <taxon>Fungi</taxon>
        <taxon>Fungi incertae sedis</taxon>
        <taxon>Zoopagomycota</taxon>
        <taxon>Entomophthoromycotina</taxon>
        <taxon>Entomophthoromycetes</taxon>
        <taxon>Entomophthorales</taxon>
        <taxon>Entomophthoraceae</taxon>
        <taxon>Entomophthora</taxon>
    </lineage>
</organism>
<comment type="caution">
    <text evidence="1">The sequence shown here is derived from an EMBL/GenBank/DDBJ whole genome shotgun (WGS) entry which is preliminary data.</text>
</comment>
<evidence type="ECO:0000313" key="2">
    <source>
        <dbReference type="Proteomes" id="UP001165960"/>
    </source>
</evidence>
<proteinExistence type="predicted"/>